<protein>
    <submittedName>
        <fullName evidence="1">2597_t:CDS:1</fullName>
    </submittedName>
</protein>
<accession>A0ACA9JTS3</accession>
<proteinExistence type="predicted"/>
<evidence type="ECO:0000313" key="1">
    <source>
        <dbReference type="EMBL" id="CAG8434298.1"/>
    </source>
</evidence>
<reference evidence="1" key="1">
    <citation type="submission" date="2021-06" db="EMBL/GenBank/DDBJ databases">
        <authorList>
            <person name="Kallberg Y."/>
            <person name="Tangrot J."/>
            <person name="Rosling A."/>
        </authorList>
    </citation>
    <scope>NUCLEOTIDE SEQUENCE</scope>
    <source>
        <strain evidence="1">AU212A</strain>
    </source>
</reference>
<keyword evidence="2" id="KW-1185">Reference proteome</keyword>
<dbReference type="Proteomes" id="UP000789860">
    <property type="component" value="Unassembled WGS sequence"/>
</dbReference>
<comment type="caution">
    <text evidence="1">The sequence shown here is derived from an EMBL/GenBank/DDBJ whole genome shotgun (WGS) entry which is preliminary data.</text>
</comment>
<sequence length="60" mass="6722">MKNIRDNSKSIEQPTTSSLSSAYSTINIDSEIYDNLNDLYFDKMAVEVAKAYANSISQLI</sequence>
<evidence type="ECO:0000313" key="2">
    <source>
        <dbReference type="Proteomes" id="UP000789860"/>
    </source>
</evidence>
<gene>
    <name evidence="1" type="ORF">SCALOS_LOCUS49</name>
</gene>
<name>A0ACA9JTS3_9GLOM</name>
<organism evidence="1 2">
    <name type="scientific">Scutellospora calospora</name>
    <dbReference type="NCBI Taxonomy" id="85575"/>
    <lineage>
        <taxon>Eukaryota</taxon>
        <taxon>Fungi</taxon>
        <taxon>Fungi incertae sedis</taxon>
        <taxon>Mucoromycota</taxon>
        <taxon>Glomeromycotina</taxon>
        <taxon>Glomeromycetes</taxon>
        <taxon>Diversisporales</taxon>
        <taxon>Gigasporaceae</taxon>
        <taxon>Scutellospora</taxon>
    </lineage>
</organism>
<dbReference type="EMBL" id="CAJVPM010000015">
    <property type="protein sequence ID" value="CAG8434298.1"/>
    <property type="molecule type" value="Genomic_DNA"/>
</dbReference>